<dbReference type="Proteomes" id="UP000238589">
    <property type="component" value="Unassembled WGS sequence"/>
</dbReference>
<dbReference type="AlphaFoldDB" id="A0A2S9K1X0"/>
<dbReference type="RefSeq" id="WP_105749279.1">
    <property type="nucleotide sequence ID" value="NZ_PVLQ01000067.1"/>
</dbReference>
<proteinExistence type="predicted"/>
<protein>
    <submittedName>
        <fullName evidence="1">Type I-F CRISPR-associated protein Csy1</fullName>
    </submittedName>
</protein>
<sequence>MSNLSARSAAIRAVIAQFLVERRDGKLEKLKADDPKQDAVAEQLRAQFESLVWLEDAARRVSQIQAVTHSLKPTHPDAKGTNLYCPPASLATLSLVGSHCLGADFAGDVVGNAAALDVYKFLKLEHEGQSLLDLMLAGDPDVAVALSDDPGQAAEWVQAFCSLVEARGQVASHGLAKQVYWLVGEDPLNDEDFHLLAPLYATSLAHRVHATIQEDRFSEVAKAARQARRDKQFHEQPTRDYPNLAVQKLGGTKPQNVSQLNSERGGNNYLLASLPPVWQTRDLAPLLRSESLFKRFERQDGVWRCVKALRDYLESDPPKTMATRDMRDELAAELVSHFVLFGAAFRSLPEGWSDDPECHLHPAEKTWVDAGAATNRPGDWADVLAGRYANWLNGQLSSKQRLHMGDPEFQHWQTDLADELAAYEWEMSHAD</sequence>
<evidence type="ECO:0000313" key="2">
    <source>
        <dbReference type="Proteomes" id="UP000238589"/>
    </source>
</evidence>
<organism evidence="1 2">
    <name type="scientific">Malikia granosa</name>
    <dbReference type="NCBI Taxonomy" id="263067"/>
    <lineage>
        <taxon>Bacteria</taxon>
        <taxon>Pseudomonadati</taxon>
        <taxon>Pseudomonadota</taxon>
        <taxon>Betaproteobacteria</taxon>
        <taxon>Burkholderiales</taxon>
        <taxon>Comamonadaceae</taxon>
        <taxon>Malikia</taxon>
    </lineage>
</organism>
<dbReference type="InterPro" id="IPR013397">
    <property type="entry name" value="CRISPR-assoc_prot_Csy1"/>
</dbReference>
<dbReference type="EMBL" id="PVLQ01000067">
    <property type="protein sequence ID" value="PRD64431.1"/>
    <property type="molecule type" value="Genomic_DNA"/>
</dbReference>
<reference evidence="1 2" key="1">
    <citation type="submission" date="2018-03" db="EMBL/GenBank/DDBJ databases">
        <title>Comparative genomics illustrates the genes involved in a hyperalkaliphilic mechanisms of Serpentinomonas isolated from highly-alkaline calcium-rich serpentinized springs.</title>
        <authorList>
            <person name="Suzuki S."/>
            <person name="Ishii S."/>
            <person name="Walworth N."/>
            <person name="Bird L."/>
            <person name="Kuenen J.G."/>
            <person name="Nealson K.H."/>
        </authorList>
    </citation>
    <scope>NUCLEOTIDE SEQUENCE [LARGE SCALE GENOMIC DNA]</scope>
    <source>
        <strain evidence="1 2">P1</strain>
    </source>
</reference>
<dbReference type="Pfam" id="PF09611">
    <property type="entry name" value="Cas_Csy1"/>
    <property type="match status" value="1"/>
</dbReference>
<comment type="caution">
    <text evidence="1">The sequence shown here is derived from an EMBL/GenBank/DDBJ whole genome shotgun (WGS) entry which is preliminary data.</text>
</comment>
<evidence type="ECO:0000313" key="1">
    <source>
        <dbReference type="EMBL" id="PRD64431.1"/>
    </source>
</evidence>
<name>A0A2S9K1X0_9BURK</name>
<keyword evidence="2" id="KW-1185">Reference proteome</keyword>
<accession>A0A2S9K1X0</accession>
<dbReference type="OrthoDB" id="9815616at2"/>
<dbReference type="NCBIfam" id="TIGR02564">
    <property type="entry name" value="cas_Csy1"/>
    <property type="match status" value="1"/>
</dbReference>
<gene>
    <name evidence="1" type="primary">csy1</name>
    <name evidence="1" type="ORF">C6P64_14525</name>
</gene>